<dbReference type="Proteomes" id="UP000008493">
    <property type="component" value="Unassembled WGS sequence"/>
</dbReference>
<organism evidence="8 9">
    <name type="scientific">Agaricus bisporus var. burnettii (strain JB137-S8 / ATCC MYA-4627 / FGSC 10392)</name>
    <name type="common">White button mushroom</name>
    <dbReference type="NCBI Taxonomy" id="597362"/>
    <lineage>
        <taxon>Eukaryota</taxon>
        <taxon>Fungi</taxon>
        <taxon>Dikarya</taxon>
        <taxon>Basidiomycota</taxon>
        <taxon>Agaricomycotina</taxon>
        <taxon>Agaricomycetes</taxon>
        <taxon>Agaricomycetidae</taxon>
        <taxon>Agaricales</taxon>
        <taxon>Agaricineae</taxon>
        <taxon>Agaricaceae</taxon>
        <taxon>Agaricus</taxon>
    </lineage>
</organism>
<dbReference type="InParanoid" id="K5Y0E3"/>
<protein>
    <recommendedName>
        <fullName evidence="10">Vesicle tethering protein Uso1/P115-like head domain-containing protein</fullName>
    </recommendedName>
</protein>
<dbReference type="GO" id="GO:0006886">
    <property type="term" value="P:intracellular protein transport"/>
    <property type="evidence" value="ECO:0007669"/>
    <property type="project" value="InterPro"/>
</dbReference>
<evidence type="ECO:0000256" key="1">
    <source>
        <dbReference type="ARBA" id="ARBA00004555"/>
    </source>
</evidence>
<evidence type="ECO:0000259" key="7">
    <source>
        <dbReference type="Pfam" id="PF04871"/>
    </source>
</evidence>
<feature type="compositionally biased region" description="Acidic residues" evidence="5">
    <location>
        <begin position="806"/>
        <end position="819"/>
    </location>
</feature>
<dbReference type="Pfam" id="PF04871">
    <property type="entry name" value="Uso1_p115_C"/>
    <property type="match status" value="1"/>
</dbReference>
<dbReference type="HOGENOM" id="CLU_006318_1_0_1"/>
<sequence length="819" mass="90877">MEFFSQTYVALRGPQGQPQTAEETIGRLTDRLSPATLLADRRAAVLALKGLCRDHKQDVGDRALPGLLDVLASDAEIDVDIAKAVLESLIILCEADSANTELGFKYTDTVLATDRVINILFALLADTSFYTRFSIIQLLVILLHNRRQVVQAYFLKAPNGTRNVIATLEDKREIIRNEALTMVQALVSSSLDIQKVLAFEGAFEKLCNIITQEGGVEGGVVSQEALMCVDALLRFNPSNQSYFKETQLPPVLCSLLLYPFSLPLQESAPQEFALQFWDEQKAINAGLVVGILGMLIGSKSSGSQEGWAYIRCLVELGLSSNAPTKLKTQSLRLLPVNMNFPLSQLVITPYMPVPETNGEEWDRLEPASALDALVELALHGEYNGLDSARRPKDGLELRAIASAVFENFVLKDEIRYAILEAMLSPAAAQITPLLQTIASSPDTSNVDLAQISSIQFSCILFSHLLRSSPRAKNSARVIKPTINSQPGADQGQFFVPADGSPAPAAQVEQDDEPPQTLLQILSENLSLVLLARSRPDASDRENREWDRIAVGYLCHLSQWLWEDPKSVREFLDAGGLGTLAEPINQITEGDVLVPSLCAFLLGICYEFDKEPGEITRSTIHQIINRLGIDNLVGQIARLREDDRFKAVGPDNVVLVSPFTTKSGPTVPNQTPHEEAEMWFDWAFIDFWKSNYYAVQRGLTTDPDQVSASAGQNPETVMLVSSLREVIRKQAEEIESLQKQLKEQPVQTNEVPQLQKQVVDLETRLSEFEQKQKDLEKEQEDLLVLLDEVTNKRKHDKTRLREAGLEVSEDEADVDEDDDE</sequence>
<dbReference type="OrthoDB" id="198977at2759"/>
<dbReference type="InterPro" id="IPR006953">
    <property type="entry name" value="Vesicle_Uso1_P115_head"/>
</dbReference>
<dbReference type="Gene3D" id="1.25.10.10">
    <property type="entry name" value="Leucine-rich Repeat Variant"/>
    <property type="match status" value="1"/>
</dbReference>
<evidence type="ECO:0000256" key="4">
    <source>
        <dbReference type="SAM" id="Coils"/>
    </source>
</evidence>
<evidence type="ECO:0000256" key="3">
    <source>
        <dbReference type="ARBA" id="ARBA00023054"/>
    </source>
</evidence>
<dbReference type="InterPro" id="IPR011989">
    <property type="entry name" value="ARM-like"/>
</dbReference>
<dbReference type="GeneID" id="18831004"/>
<dbReference type="GO" id="GO:0005783">
    <property type="term" value="C:endoplasmic reticulum"/>
    <property type="evidence" value="ECO:0007669"/>
    <property type="project" value="TreeGrafter"/>
</dbReference>
<dbReference type="SUPFAM" id="SSF48371">
    <property type="entry name" value="ARM repeat"/>
    <property type="match status" value="1"/>
</dbReference>
<dbReference type="PANTHER" id="PTHR10013:SF0">
    <property type="entry name" value="GENERAL VESICULAR TRANSPORT FACTOR P115"/>
    <property type="match status" value="1"/>
</dbReference>
<dbReference type="InterPro" id="IPR016024">
    <property type="entry name" value="ARM-type_fold"/>
</dbReference>
<gene>
    <name evidence="8" type="ORF">AGABI1DRAFT_72098</name>
</gene>
<evidence type="ECO:0000256" key="5">
    <source>
        <dbReference type="SAM" id="MobiDB-lite"/>
    </source>
</evidence>
<dbReference type="eggNOG" id="KOG0946">
    <property type="taxonomic scope" value="Eukaryota"/>
</dbReference>
<evidence type="ECO:0000313" key="9">
    <source>
        <dbReference type="Proteomes" id="UP000008493"/>
    </source>
</evidence>
<keyword evidence="2" id="KW-0333">Golgi apparatus</keyword>
<dbReference type="OMA" id="WLWEDPK"/>
<dbReference type="AlphaFoldDB" id="K5Y0E3"/>
<dbReference type="InterPro" id="IPR024095">
    <property type="entry name" value="Vesicle_P115"/>
</dbReference>
<dbReference type="GO" id="GO:0005795">
    <property type="term" value="C:Golgi stack"/>
    <property type="evidence" value="ECO:0007669"/>
    <property type="project" value="TreeGrafter"/>
</dbReference>
<reference evidence="9" key="1">
    <citation type="journal article" date="2012" name="Proc. Natl. Acad. Sci. U.S.A.">
        <title>Genome sequence of the button mushroom Agaricus bisporus reveals mechanisms governing adaptation to a humic-rich ecological niche.</title>
        <authorList>
            <person name="Morin E."/>
            <person name="Kohler A."/>
            <person name="Baker A.R."/>
            <person name="Foulongne-Oriol M."/>
            <person name="Lombard V."/>
            <person name="Nagy L.G."/>
            <person name="Ohm R.A."/>
            <person name="Patyshakuliyeva A."/>
            <person name="Brun A."/>
            <person name="Aerts A.L."/>
            <person name="Bailey A.M."/>
            <person name="Billette C."/>
            <person name="Coutinho P.M."/>
            <person name="Deakin G."/>
            <person name="Doddapaneni H."/>
            <person name="Floudas D."/>
            <person name="Grimwood J."/>
            <person name="Hilden K."/>
            <person name="Kuees U."/>
            <person name="LaButti K.M."/>
            <person name="Lapidus A."/>
            <person name="Lindquist E.A."/>
            <person name="Lucas S.M."/>
            <person name="Murat C."/>
            <person name="Riley R.W."/>
            <person name="Salamov A.A."/>
            <person name="Schmutz J."/>
            <person name="Subramanian V."/>
            <person name="Woesten H.A.B."/>
            <person name="Xu J."/>
            <person name="Eastwood D.C."/>
            <person name="Foster G.D."/>
            <person name="Sonnenberg A.S."/>
            <person name="Cullen D."/>
            <person name="de Vries R.P."/>
            <person name="Lundell T."/>
            <person name="Hibbett D.S."/>
            <person name="Henrissat B."/>
            <person name="Burton K.S."/>
            <person name="Kerrigan R.W."/>
            <person name="Challen M.P."/>
            <person name="Grigoriev I.V."/>
            <person name="Martin F."/>
        </authorList>
    </citation>
    <scope>NUCLEOTIDE SEQUENCE [LARGE SCALE GENOMIC DNA]</scope>
    <source>
        <strain evidence="9">JB137-S8 / ATCC MYA-4627 / FGSC 10392</strain>
    </source>
</reference>
<dbReference type="GO" id="GO:0006888">
    <property type="term" value="P:endoplasmic reticulum to Golgi vesicle-mediated transport"/>
    <property type="evidence" value="ECO:0007669"/>
    <property type="project" value="TreeGrafter"/>
</dbReference>
<dbReference type="EMBL" id="JH971388">
    <property type="protein sequence ID" value="EKM81210.1"/>
    <property type="molecule type" value="Genomic_DNA"/>
</dbReference>
<feature type="coiled-coil region" evidence="4">
    <location>
        <begin position="719"/>
        <end position="791"/>
    </location>
</feature>
<evidence type="ECO:0000259" key="6">
    <source>
        <dbReference type="Pfam" id="PF04869"/>
    </source>
</evidence>
<comment type="subcellular location">
    <subcellularLocation>
        <location evidence="1">Golgi apparatus</location>
    </subcellularLocation>
</comment>
<feature type="domain" description="Vesicle tethering protein Uso1/P115-like head" evidence="6">
    <location>
        <begin position="366"/>
        <end position="697"/>
    </location>
</feature>
<feature type="region of interest" description="Disordered" evidence="5">
    <location>
        <begin position="793"/>
        <end position="819"/>
    </location>
</feature>
<keyword evidence="9" id="KW-1185">Reference proteome</keyword>
<proteinExistence type="predicted"/>
<dbReference type="GO" id="GO:0048211">
    <property type="term" value="P:Golgi vesicle docking"/>
    <property type="evidence" value="ECO:0007669"/>
    <property type="project" value="TreeGrafter"/>
</dbReference>
<dbReference type="PANTHER" id="PTHR10013">
    <property type="entry name" value="GENERAL VESICULAR TRANSPORT FACTOR P115"/>
    <property type="match status" value="1"/>
</dbReference>
<feature type="domain" description="Uso1/p115-like vesicle tethering protein C-terminal" evidence="7">
    <location>
        <begin position="726"/>
        <end position="819"/>
    </location>
</feature>
<dbReference type="KEGG" id="abp:AGABI1DRAFT72098"/>
<accession>K5Y0E3</accession>
<evidence type="ECO:0008006" key="10">
    <source>
        <dbReference type="Google" id="ProtNLM"/>
    </source>
</evidence>
<evidence type="ECO:0000256" key="2">
    <source>
        <dbReference type="ARBA" id="ARBA00023034"/>
    </source>
</evidence>
<keyword evidence="3 4" id="KW-0175">Coiled coil</keyword>
<dbReference type="GO" id="GO:0012507">
    <property type="term" value="C:ER to Golgi transport vesicle membrane"/>
    <property type="evidence" value="ECO:0007669"/>
    <property type="project" value="TreeGrafter"/>
</dbReference>
<dbReference type="STRING" id="597362.K5Y0E3"/>
<name>K5Y0E3_AGABU</name>
<evidence type="ECO:0000313" key="8">
    <source>
        <dbReference type="EMBL" id="EKM81210.1"/>
    </source>
</evidence>
<dbReference type="GO" id="GO:0000139">
    <property type="term" value="C:Golgi membrane"/>
    <property type="evidence" value="ECO:0007669"/>
    <property type="project" value="InterPro"/>
</dbReference>
<dbReference type="InterPro" id="IPR006955">
    <property type="entry name" value="Uso1_p115_C"/>
</dbReference>
<dbReference type="Pfam" id="PF04869">
    <property type="entry name" value="Uso1_p115_head"/>
    <property type="match status" value="1"/>
</dbReference>
<feature type="region of interest" description="Disordered" evidence="5">
    <location>
        <begin position="482"/>
        <end position="508"/>
    </location>
</feature>
<dbReference type="GO" id="GO:0048280">
    <property type="term" value="P:vesicle fusion with Golgi apparatus"/>
    <property type="evidence" value="ECO:0007669"/>
    <property type="project" value="InterPro"/>
</dbReference>
<dbReference type="RefSeq" id="XP_007328196.1">
    <property type="nucleotide sequence ID" value="XM_007328134.1"/>
</dbReference>